<dbReference type="Pfam" id="PF06794">
    <property type="entry name" value="UPF0270"/>
    <property type="match status" value="1"/>
</dbReference>
<protein>
    <submittedName>
        <fullName evidence="2">YheU family protein</fullName>
    </submittedName>
</protein>
<dbReference type="InterPro" id="IPR036685">
    <property type="entry name" value="YehU-like_sf"/>
</dbReference>
<dbReference type="Gene3D" id="1.10.10.610">
    <property type="entry name" value="YehU-like"/>
    <property type="match status" value="1"/>
</dbReference>
<dbReference type="EMBL" id="RJVQ01000011">
    <property type="protein sequence ID" value="RQW61635.1"/>
    <property type="molecule type" value="Genomic_DNA"/>
</dbReference>
<reference evidence="2 3" key="1">
    <citation type="submission" date="2018-11" db="EMBL/GenBank/DDBJ databases">
        <title>Vibrio LJC006 sp. nov., isolated from seawater during the bloom of the enteromorpha.</title>
        <authorList>
            <person name="Liang J."/>
        </authorList>
    </citation>
    <scope>NUCLEOTIDE SEQUENCE [LARGE SCALE GENOMIC DNA]</scope>
    <source>
        <strain evidence="2 3">LJC006</strain>
    </source>
</reference>
<dbReference type="InterPro" id="IPR010648">
    <property type="entry name" value="UPF0270"/>
</dbReference>
<keyword evidence="3" id="KW-1185">Reference proteome</keyword>
<evidence type="ECO:0000256" key="1">
    <source>
        <dbReference type="ARBA" id="ARBA00006450"/>
    </source>
</evidence>
<organism evidence="2 3">
    <name type="scientific">Vibrio viridaestus</name>
    <dbReference type="NCBI Taxonomy" id="2487322"/>
    <lineage>
        <taxon>Bacteria</taxon>
        <taxon>Pseudomonadati</taxon>
        <taxon>Pseudomonadota</taxon>
        <taxon>Gammaproteobacteria</taxon>
        <taxon>Vibrionales</taxon>
        <taxon>Vibrionaceae</taxon>
        <taxon>Vibrio</taxon>
    </lineage>
</organism>
<dbReference type="Proteomes" id="UP000281112">
    <property type="component" value="Unassembled WGS sequence"/>
</dbReference>
<dbReference type="RefSeq" id="WP_124938735.1">
    <property type="nucleotide sequence ID" value="NZ_RJVQ01000011.1"/>
</dbReference>
<proteinExistence type="inferred from homology"/>
<gene>
    <name evidence="2" type="ORF">EES38_18720</name>
</gene>
<sequence length="68" mass="7863">MNIPWEQIDPETLDNLVREFVLREGTDYGESEISLEDKVAQVKQQLKSGKAVIVYSELHESIDIQQCR</sequence>
<dbReference type="NCBIfam" id="NF003438">
    <property type="entry name" value="PRK04966.1"/>
    <property type="match status" value="1"/>
</dbReference>
<comment type="caution">
    <text evidence="2">The sequence shown here is derived from an EMBL/GenBank/DDBJ whole genome shotgun (WGS) entry which is preliminary data.</text>
</comment>
<dbReference type="AlphaFoldDB" id="A0A3N9TDP0"/>
<name>A0A3N9TDP0_9VIBR</name>
<accession>A0A3N9TDP0</accession>
<dbReference type="PIRSF" id="PIRSF006169">
    <property type="entry name" value="UCP006169"/>
    <property type="match status" value="1"/>
</dbReference>
<dbReference type="OrthoDB" id="6120729at2"/>
<evidence type="ECO:0000313" key="3">
    <source>
        <dbReference type="Proteomes" id="UP000281112"/>
    </source>
</evidence>
<comment type="similarity">
    <text evidence="1">Belongs to the UPF0270 family.</text>
</comment>
<evidence type="ECO:0000313" key="2">
    <source>
        <dbReference type="EMBL" id="RQW61635.1"/>
    </source>
</evidence>
<dbReference type="SUPFAM" id="SSF118001">
    <property type="entry name" value="YehU-like"/>
    <property type="match status" value="1"/>
</dbReference>